<sequence>MASTWIQDIISFVLSDEKRTIEYVSYIFIFWGLSVCVLLMSMTAPYGRYSRPGWGILLPGKIAWFIQELPCCVVPLLIYYYADCPKAGVLMNRFSLGLFLFHYFHRTFLFPFLIRGGKPTPLFPFVMAFMFCTINGYVQTRYILKYADLTVTQSSLNRIIIGTAIFFIGMGINLHSDHILRNLRKPGEKGYKIPYGGMFQYISGANFFGEIVEWFGFAVLNWSLPAAAFSLFTICNIAPRAIQHHRWYQGKFKEYPKNRKAIIPFLF</sequence>
<comment type="subcellular location">
    <subcellularLocation>
        <location evidence="2">Endoplasmic reticulum membrane</location>
        <topology evidence="2">Multi-pass membrane protein</topology>
    </subcellularLocation>
    <subcellularLocation>
        <location evidence="1">Microsome membrane</location>
        <topology evidence="1">Multi-pass membrane protein</topology>
    </subcellularLocation>
</comment>
<feature type="transmembrane region" description="Helical" evidence="18">
    <location>
        <begin position="94"/>
        <end position="114"/>
    </location>
</feature>
<feature type="transmembrane region" description="Helical" evidence="18">
    <location>
        <begin position="214"/>
        <end position="238"/>
    </location>
</feature>
<keyword evidence="11" id="KW-0560">Oxidoreductase</keyword>
<evidence type="ECO:0000256" key="6">
    <source>
        <dbReference type="ARBA" id="ARBA00022824"/>
    </source>
</evidence>
<comment type="catalytic activity">
    <reaction evidence="15">
        <text>5alpha-pregnane-3,20-dione + NADP(+) = progesterone + NADPH + H(+)</text>
        <dbReference type="Rhea" id="RHEA:21952"/>
        <dbReference type="ChEBI" id="CHEBI:15378"/>
        <dbReference type="ChEBI" id="CHEBI:17026"/>
        <dbReference type="ChEBI" id="CHEBI:28952"/>
        <dbReference type="ChEBI" id="CHEBI:57783"/>
        <dbReference type="ChEBI" id="CHEBI:58349"/>
        <dbReference type="EC" id="1.3.1.22"/>
    </reaction>
    <physiologicalReaction direction="right-to-left" evidence="15">
        <dbReference type="Rhea" id="RHEA:21954"/>
    </physiologicalReaction>
</comment>
<evidence type="ECO:0000256" key="16">
    <source>
        <dbReference type="ARBA" id="ARBA00049166"/>
    </source>
</evidence>
<keyword evidence="10 18" id="KW-1133">Transmembrane helix</keyword>
<feature type="transmembrane region" description="Helical" evidence="18">
    <location>
        <begin position="159"/>
        <end position="176"/>
    </location>
</feature>
<evidence type="ECO:0000313" key="20">
    <source>
        <dbReference type="Proteomes" id="UP001165740"/>
    </source>
</evidence>
<name>A0A9U8E7H3_BIOGL</name>
<evidence type="ECO:0000256" key="1">
    <source>
        <dbReference type="ARBA" id="ARBA00004154"/>
    </source>
</evidence>
<keyword evidence="12" id="KW-0443">Lipid metabolism</keyword>
<dbReference type="PIRSF" id="PIRSF015596">
    <property type="entry name" value="5_alpha-SR2"/>
    <property type="match status" value="1"/>
</dbReference>
<evidence type="ECO:0000256" key="11">
    <source>
        <dbReference type="ARBA" id="ARBA00023002"/>
    </source>
</evidence>
<dbReference type="Pfam" id="PF02544">
    <property type="entry name" value="Steroid_dh"/>
    <property type="match status" value="1"/>
</dbReference>
<dbReference type="OrthoDB" id="5788137at2759"/>
<keyword evidence="9" id="KW-0726">Sexual differentiation</keyword>
<dbReference type="Gene3D" id="1.20.120.1630">
    <property type="match status" value="1"/>
</dbReference>
<dbReference type="AlphaFoldDB" id="A0A9U8E7H3"/>
<evidence type="ECO:0000256" key="5">
    <source>
        <dbReference type="ARBA" id="ARBA00022782"/>
    </source>
</evidence>
<evidence type="ECO:0000256" key="3">
    <source>
        <dbReference type="ARBA" id="ARBA00007742"/>
    </source>
</evidence>
<organism evidence="20 21">
    <name type="scientific">Biomphalaria glabrata</name>
    <name type="common">Bloodfluke planorb</name>
    <name type="synonym">Freshwater snail</name>
    <dbReference type="NCBI Taxonomy" id="6526"/>
    <lineage>
        <taxon>Eukaryota</taxon>
        <taxon>Metazoa</taxon>
        <taxon>Spiralia</taxon>
        <taxon>Lophotrochozoa</taxon>
        <taxon>Mollusca</taxon>
        <taxon>Gastropoda</taxon>
        <taxon>Heterobranchia</taxon>
        <taxon>Euthyneura</taxon>
        <taxon>Panpulmonata</taxon>
        <taxon>Hygrophila</taxon>
        <taxon>Lymnaeoidea</taxon>
        <taxon>Planorbidae</taxon>
        <taxon>Biomphalaria</taxon>
    </lineage>
</organism>
<keyword evidence="7" id="KW-0492">Microsome</keyword>
<comment type="catalytic activity">
    <reaction evidence="17">
        <text>17beta-hydroxy-5alpha-androstan-3-one + NADP(+) = testosterone + NADPH + H(+)</text>
        <dbReference type="Rhea" id="RHEA:50820"/>
        <dbReference type="ChEBI" id="CHEBI:15378"/>
        <dbReference type="ChEBI" id="CHEBI:16330"/>
        <dbReference type="ChEBI" id="CHEBI:17347"/>
        <dbReference type="ChEBI" id="CHEBI:57783"/>
        <dbReference type="ChEBI" id="CHEBI:58349"/>
        <dbReference type="EC" id="1.3.1.22"/>
    </reaction>
    <physiologicalReaction direction="right-to-left" evidence="17">
        <dbReference type="Rhea" id="RHEA:50822"/>
    </physiologicalReaction>
</comment>
<dbReference type="InterPro" id="IPR016636">
    <property type="entry name" value="3-oxo-5-alpha-steroid_4-DH"/>
</dbReference>
<dbReference type="GO" id="GO:0007548">
    <property type="term" value="P:sex differentiation"/>
    <property type="evidence" value="ECO:0007669"/>
    <property type="project" value="UniProtKB-KW"/>
</dbReference>
<evidence type="ECO:0000256" key="14">
    <source>
        <dbReference type="ARBA" id="ARBA00037789"/>
    </source>
</evidence>
<feature type="domain" description="3-oxo-5-alpha-steroid 4-dehydrogenase C-terminal" evidence="19">
    <location>
        <begin position="119"/>
        <end position="267"/>
    </location>
</feature>
<keyword evidence="6" id="KW-0256">Endoplasmic reticulum</keyword>
<dbReference type="InterPro" id="IPR001104">
    <property type="entry name" value="3-oxo-5_a-steroid_4-DH_C"/>
</dbReference>
<feature type="transmembrane region" description="Helical" evidence="18">
    <location>
        <begin position="62"/>
        <end position="82"/>
    </location>
</feature>
<dbReference type="InterPro" id="IPR039357">
    <property type="entry name" value="SRD5A/TECR"/>
</dbReference>
<comment type="catalytic activity">
    <reaction evidence="16">
        <text>androst-4-ene-3,17-dione + NADPH + H(+) = 5alpha-androstan-3,17-dione + NADP(+)</text>
        <dbReference type="Rhea" id="RHEA:50816"/>
        <dbReference type="ChEBI" id="CHEBI:15378"/>
        <dbReference type="ChEBI" id="CHEBI:15994"/>
        <dbReference type="ChEBI" id="CHEBI:16422"/>
        <dbReference type="ChEBI" id="CHEBI:57783"/>
        <dbReference type="ChEBI" id="CHEBI:58349"/>
    </reaction>
    <physiologicalReaction direction="left-to-right" evidence="16">
        <dbReference type="Rhea" id="RHEA:50817"/>
    </physiologicalReaction>
</comment>
<dbReference type="PROSITE" id="PS50244">
    <property type="entry name" value="S5A_REDUCTASE"/>
    <property type="match status" value="1"/>
</dbReference>
<dbReference type="KEGG" id="bgt:106062695"/>
<gene>
    <name evidence="21" type="primary">LOC106062695</name>
</gene>
<dbReference type="GeneID" id="106062695"/>
<dbReference type="Proteomes" id="UP001165740">
    <property type="component" value="Chromosome 3"/>
</dbReference>
<keyword evidence="4 18" id="KW-0812">Transmembrane</keyword>
<accession>A0A9U8E7H3</accession>
<dbReference type="OMA" id="PHYALEW"/>
<evidence type="ECO:0000256" key="4">
    <source>
        <dbReference type="ARBA" id="ARBA00022692"/>
    </source>
</evidence>
<proteinExistence type="inferred from homology"/>
<evidence type="ECO:0000256" key="9">
    <source>
        <dbReference type="ARBA" id="ARBA00022928"/>
    </source>
</evidence>
<evidence type="ECO:0000256" key="15">
    <source>
        <dbReference type="ARBA" id="ARBA00048292"/>
    </source>
</evidence>
<dbReference type="GO" id="GO:0047751">
    <property type="term" value="F:3-oxo-5-alpha-steroid 4-dehydrogenase (NADP+) activity"/>
    <property type="evidence" value="ECO:0007669"/>
    <property type="project" value="UniProtKB-EC"/>
</dbReference>
<evidence type="ECO:0000256" key="12">
    <source>
        <dbReference type="ARBA" id="ARBA00023098"/>
    </source>
</evidence>
<comment type="function">
    <text evidence="14">Converts testosterone into 5-alpha-dihydrotestosterone and progesterone or corticosterone into their corresponding 5-alpha-3-oxosteroids. It plays a central role in sexual differentiation and androgen physiology.</text>
</comment>
<dbReference type="PANTHER" id="PTHR10556">
    <property type="entry name" value="3-OXO-5-ALPHA-STEROID 4-DEHYDROGENASE"/>
    <property type="match status" value="1"/>
</dbReference>
<dbReference type="GO" id="GO:0006702">
    <property type="term" value="P:androgen biosynthetic process"/>
    <property type="evidence" value="ECO:0007669"/>
    <property type="project" value="UniProtKB-ARBA"/>
</dbReference>
<keyword evidence="8" id="KW-0521">NADP</keyword>
<evidence type="ECO:0000256" key="2">
    <source>
        <dbReference type="ARBA" id="ARBA00004477"/>
    </source>
</evidence>
<dbReference type="PANTHER" id="PTHR10556:SF57">
    <property type="entry name" value="3-OXO-5-ALPHA-STEROID 4-DEHYDROGENASE 1"/>
    <property type="match status" value="1"/>
</dbReference>
<keyword evidence="13 18" id="KW-0472">Membrane</keyword>
<feature type="transmembrane region" description="Helical" evidence="18">
    <location>
        <begin position="23"/>
        <end position="42"/>
    </location>
</feature>
<dbReference type="FunFam" id="1.20.120.1630:FF:000002">
    <property type="entry name" value="Steroid 5 alpha-reductase 1"/>
    <property type="match status" value="1"/>
</dbReference>
<dbReference type="RefSeq" id="XP_013076465.2">
    <property type="nucleotide sequence ID" value="XM_013221011.2"/>
</dbReference>
<evidence type="ECO:0000256" key="13">
    <source>
        <dbReference type="ARBA" id="ARBA00023136"/>
    </source>
</evidence>
<comment type="similarity">
    <text evidence="3 18">Belongs to the steroid 5-alpha reductase family.</text>
</comment>
<evidence type="ECO:0000256" key="8">
    <source>
        <dbReference type="ARBA" id="ARBA00022857"/>
    </source>
</evidence>
<feature type="transmembrane region" description="Helical" evidence="18">
    <location>
        <begin position="120"/>
        <end position="138"/>
    </location>
</feature>
<protein>
    <recommendedName>
        <fullName evidence="18">3-oxo-5alpha-steroid 4-dehydrogenase (NADP(+))</fullName>
        <ecNumber evidence="18">1.3.1.22</ecNumber>
    </recommendedName>
</protein>
<comment type="catalytic activity">
    <reaction evidence="18">
        <text>a 3-oxo-5alpha-steroid + NADP(+) = a 3-oxo-Delta(4)-steroid + NADPH + H(+)</text>
        <dbReference type="Rhea" id="RHEA:54384"/>
        <dbReference type="ChEBI" id="CHEBI:13601"/>
        <dbReference type="ChEBI" id="CHEBI:15378"/>
        <dbReference type="ChEBI" id="CHEBI:47909"/>
        <dbReference type="ChEBI" id="CHEBI:57783"/>
        <dbReference type="ChEBI" id="CHEBI:58349"/>
        <dbReference type="EC" id="1.3.1.22"/>
    </reaction>
</comment>
<evidence type="ECO:0000256" key="17">
    <source>
        <dbReference type="ARBA" id="ARBA00049397"/>
    </source>
</evidence>
<evidence type="ECO:0000256" key="18">
    <source>
        <dbReference type="PIRNR" id="PIRNR015596"/>
    </source>
</evidence>
<dbReference type="GO" id="GO:0005789">
    <property type="term" value="C:endoplasmic reticulum membrane"/>
    <property type="evidence" value="ECO:0007669"/>
    <property type="project" value="UniProtKB-SubCell"/>
</dbReference>
<evidence type="ECO:0000313" key="21">
    <source>
        <dbReference type="RefSeq" id="XP_013076465.2"/>
    </source>
</evidence>
<dbReference type="EC" id="1.3.1.22" evidence="18"/>
<keyword evidence="5" id="KW-0221">Differentiation</keyword>
<evidence type="ECO:0000259" key="19">
    <source>
        <dbReference type="Pfam" id="PF02544"/>
    </source>
</evidence>
<evidence type="ECO:0000256" key="7">
    <source>
        <dbReference type="ARBA" id="ARBA00022848"/>
    </source>
</evidence>
<reference evidence="21" key="1">
    <citation type="submission" date="2025-08" db="UniProtKB">
        <authorList>
            <consortium name="RefSeq"/>
        </authorList>
    </citation>
    <scope>IDENTIFICATION</scope>
</reference>
<evidence type="ECO:0000256" key="10">
    <source>
        <dbReference type="ARBA" id="ARBA00022989"/>
    </source>
</evidence>
<keyword evidence="20" id="KW-1185">Reference proteome</keyword>
<dbReference type="GO" id="GO:0030154">
    <property type="term" value="P:cell differentiation"/>
    <property type="evidence" value="ECO:0007669"/>
    <property type="project" value="UniProtKB-KW"/>
</dbReference>